<dbReference type="InterPro" id="IPR003964">
    <property type="entry name" value="Carb_kinase"/>
</dbReference>
<feature type="domain" description="Aspartate/glutamate/uridylate kinase" evidence="5">
    <location>
        <begin position="6"/>
        <end position="295"/>
    </location>
</feature>
<name>A0A4R6UXH9_9ACTN</name>
<keyword evidence="3 4" id="KW-0418">Kinase</keyword>
<dbReference type="OrthoDB" id="9766717at2"/>
<dbReference type="PIRSF" id="PIRSF000723">
    <property type="entry name" value="Carbamate_kin"/>
    <property type="match status" value="1"/>
</dbReference>
<dbReference type="Pfam" id="PF00696">
    <property type="entry name" value="AA_kinase"/>
    <property type="match status" value="1"/>
</dbReference>
<keyword evidence="2 4" id="KW-0808">Transferase</keyword>
<dbReference type="PANTHER" id="PTHR30409:SF1">
    <property type="entry name" value="CARBAMATE KINASE-RELATED"/>
    <property type="match status" value="1"/>
</dbReference>
<dbReference type="EMBL" id="SNYN01000008">
    <property type="protein sequence ID" value="TDQ52155.1"/>
    <property type="molecule type" value="Genomic_DNA"/>
</dbReference>
<accession>A0A4R6UXH9</accession>
<dbReference type="InterPro" id="IPR001048">
    <property type="entry name" value="Asp/Glu/Uridylate_kinase"/>
</dbReference>
<sequence>MLQQRRVLIALGGNAMTTPDGSARPEDQRRAVEAAMGDVAALVATGTEVVLTHGNGPQVGNLLVKNEMAAHVVPPVPLDWCGAQTQGTIGFTVASALEAALDARGITRFASAIVTRVRVDADDPAFTRPSKPIGRYVDADQAARFTGLGQNWEDFGPRGWRRVVPSPEPLEILDAPAVRALLAAGVVPIAAGGGGIPVVREPSGALRGVEAVLDKDRTAALLARSVYAGSMVIATDVPNAVLHYGTPDARPIGRISAAELARHAADGHFAGGSMGPKVEAALRFVAEGGGRAVITALDRLADGIAGTAGTVVEP</sequence>
<evidence type="ECO:0000256" key="2">
    <source>
        <dbReference type="ARBA" id="ARBA00022679"/>
    </source>
</evidence>
<dbReference type="PANTHER" id="PTHR30409">
    <property type="entry name" value="CARBAMATE KINASE"/>
    <property type="match status" value="1"/>
</dbReference>
<comment type="caution">
    <text evidence="6">The sequence shown here is derived from an EMBL/GenBank/DDBJ whole genome shotgun (WGS) entry which is preliminary data.</text>
</comment>
<evidence type="ECO:0000259" key="5">
    <source>
        <dbReference type="Pfam" id="PF00696"/>
    </source>
</evidence>
<evidence type="ECO:0000256" key="4">
    <source>
        <dbReference type="PIRNR" id="PIRNR000723"/>
    </source>
</evidence>
<keyword evidence="7" id="KW-1185">Reference proteome</keyword>
<dbReference type="InterPro" id="IPR036393">
    <property type="entry name" value="AceGlu_kinase-like_sf"/>
</dbReference>
<reference evidence="6 7" key="1">
    <citation type="submission" date="2019-03" db="EMBL/GenBank/DDBJ databases">
        <title>Genomic Encyclopedia of Type Strains, Phase IV (KMG-IV): sequencing the most valuable type-strain genomes for metagenomic binning, comparative biology and taxonomic classification.</title>
        <authorList>
            <person name="Goeker M."/>
        </authorList>
    </citation>
    <scope>NUCLEOTIDE SEQUENCE [LARGE SCALE GENOMIC DNA]</scope>
    <source>
        <strain evidence="6 7">DSM 46770</strain>
    </source>
</reference>
<dbReference type="NCBIfam" id="NF009007">
    <property type="entry name" value="PRK12352.1"/>
    <property type="match status" value="1"/>
</dbReference>
<dbReference type="GO" id="GO:0005829">
    <property type="term" value="C:cytosol"/>
    <property type="evidence" value="ECO:0007669"/>
    <property type="project" value="TreeGrafter"/>
</dbReference>
<evidence type="ECO:0000256" key="1">
    <source>
        <dbReference type="ARBA" id="ARBA00011066"/>
    </source>
</evidence>
<dbReference type="RefSeq" id="WP_133741804.1">
    <property type="nucleotide sequence ID" value="NZ_SNYN01000008.1"/>
</dbReference>
<dbReference type="AlphaFoldDB" id="A0A4R6UXH9"/>
<dbReference type="SUPFAM" id="SSF53633">
    <property type="entry name" value="Carbamate kinase-like"/>
    <property type="match status" value="1"/>
</dbReference>
<dbReference type="GO" id="GO:0008804">
    <property type="term" value="F:carbamate kinase activity"/>
    <property type="evidence" value="ECO:0007669"/>
    <property type="project" value="InterPro"/>
</dbReference>
<comment type="similarity">
    <text evidence="1 4">Belongs to the carbamate kinase family.</text>
</comment>
<evidence type="ECO:0000313" key="7">
    <source>
        <dbReference type="Proteomes" id="UP000295281"/>
    </source>
</evidence>
<dbReference type="CDD" id="cd04235">
    <property type="entry name" value="AAK_CK"/>
    <property type="match status" value="1"/>
</dbReference>
<dbReference type="Gene3D" id="3.40.1160.10">
    <property type="entry name" value="Acetylglutamate kinase-like"/>
    <property type="match status" value="1"/>
</dbReference>
<organism evidence="6 7">
    <name type="scientific">Actinorugispora endophytica</name>
    <dbReference type="NCBI Taxonomy" id="1605990"/>
    <lineage>
        <taxon>Bacteria</taxon>
        <taxon>Bacillati</taxon>
        <taxon>Actinomycetota</taxon>
        <taxon>Actinomycetes</taxon>
        <taxon>Streptosporangiales</taxon>
        <taxon>Nocardiopsidaceae</taxon>
        <taxon>Actinorugispora</taxon>
    </lineage>
</organism>
<evidence type="ECO:0000313" key="6">
    <source>
        <dbReference type="EMBL" id="TDQ52155.1"/>
    </source>
</evidence>
<gene>
    <name evidence="6" type="ORF">EV190_108137</name>
</gene>
<dbReference type="GO" id="GO:0019546">
    <property type="term" value="P:L-arginine deiminase pathway"/>
    <property type="evidence" value="ECO:0007669"/>
    <property type="project" value="TreeGrafter"/>
</dbReference>
<evidence type="ECO:0000256" key="3">
    <source>
        <dbReference type="ARBA" id="ARBA00022777"/>
    </source>
</evidence>
<dbReference type="PRINTS" id="PR01469">
    <property type="entry name" value="CARBMTKINASE"/>
</dbReference>
<dbReference type="Proteomes" id="UP000295281">
    <property type="component" value="Unassembled WGS sequence"/>
</dbReference>
<proteinExistence type="inferred from homology"/>
<protein>
    <recommendedName>
        <fullName evidence="4">Carbamate kinase</fullName>
    </recommendedName>
</protein>